<dbReference type="InterPro" id="IPR011650">
    <property type="entry name" value="Peptidase_M20_dimer"/>
</dbReference>
<dbReference type="InterPro" id="IPR051458">
    <property type="entry name" value="Cyt/Met_Dipeptidase"/>
</dbReference>
<dbReference type="EMBL" id="WAAU01000030">
    <property type="protein sequence ID" value="KAB1153944.1"/>
    <property type="molecule type" value="Genomic_DNA"/>
</dbReference>
<keyword evidence="1" id="KW-0645">Protease</keyword>
<evidence type="ECO:0000313" key="5">
    <source>
        <dbReference type="EMBL" id="KAB1153944.1"/>
    </source>
</evidence>
<dbReference type="Gene3D" id="3.30.70.360">
    <property type="match status" value="1"/>
</dbReference>
<protein>
    <submittedName>
        <fullName evidence="5">Dipeptidase</fullName>
    </submittedName>
</protein>
<organism evidence="5 6">
    <name type="scientific">Tenacibaculum aiptasiae</name>
    <dbReference type="NCBI Taxonomy" id="426481"/>
    <lineage>
        <taxon>Bacteria</taxon>
        <taxon>Pseudomonadati</taxon>
        <taxon>Bacteroidota</taxon>
        <taxon>Flavobacteriia</taxon>
        <taxon>Flavobacteriales</taxon>
        <taxon>Flavobacteriaceae</taxon>
        <taxon>Tenacibaculum</taxon>
    </lineage>
</organism>
<dbReference type="NCBIfam" id="NF006579">
    <property type="entry name" value="PRK09104.1"/>
    <property type="match status" value="1"/>
</dbReference>
<dbReference type="GO" id="GO:0006508">
    <property type="term" value="P:proteolysis"/>
    <property type="evidence" value="ECO:0007669"/>
    <property type="project" value="UniProtKB-KW"/>
</dbReference>
<dbReference type="Pfam" id="PF07687">
    <property type="entry name" value="M20_dimer"/>
    <property type="match status" value="1"/>
</dbReference>
<dbReference type="AlphaFoldDB" id="A0A7J5A8Q2"/>
<dbReference type="GO" id="GO:0008233">
    <property type="term" value="F:peptidase activity"/>
    <property type="evidence" value="ECO:0007669"/>
    <property type="project" value="UniProtKB-KW"/>
</dbReference>
<dbReference type="PANTHER" id="PTHR43270">
    <property type="entry name" value="BETA-ALA-HIS DIPEPTIDASE"/>
    <property type="match status" value="1"/>
</dbReference>
<dbReference type="OrthoDB" id="9761532at2"/>
<evidence type="ECO:0000256" key="1">
    <source>
        <dbReference type="ARBA" id="ARBA00022670"/>
    </source>
</evidence>
<feature type="domain" description="Peptidase M20 dimerisation" evidence="4">
    <location>
        <begin position="199"/>
        <end position="357"/>
    </location>
</feature>
<accession>A0A7J5A8Q2</accession>
<dbReference type="Gene3D" id="3.40.630.10">
    <property type="entry name" value="Zn peptidases"/>
    <property type="match status" value="1"/>
</dbReference>
<evidence type="ECO:0000256" key="3">
    <source>
        <dbReference type="ARBA" id="ARBA00022801"/>
    </source>
</evidence>
<reference evidence="5 6" key="1">
    <citation type="submission" date="2019-09" db="EMBL/GenBank/DDBJ databases">
        <authorList>
            <person name="Cao W.R."/>
        </authorList>
    </citation>
    <scope>NUCLEOTIDE SEQUENCE [LARGE SCALE GENOMIC DNA]</scope>
    <source>
        <strain evidence="6">a4</strain>
    </source>
</reference>
<keyword evidence="3" id="KW-0378">Hydrolase</keyword>
<dbReference type="Proteomes" id="UP000467305">
    <property type="component" value="Unassembled WGS sequence"/>
</dbReference>
<dbReference type="NCBIfam" id="NF005914">
    <property type="entry name" value="PRK07907.1"/>
    <property type="match status" value="1"/>
</dbReference>
<dbReference type="PANTHER" id="PTHR43270:SF12">
    <property type="entry name" value="SUCCINYL-DIAMINOPIMELATE DESUCCINYLASE"/>
    <property type="match status" value="1"/>
</dbReference>
<evidence type="ECO:0000256" key="2">
    <source>
        <dbReference type="ARBA" id="ARBA00022723"/>
    </source>
</evidence>
<name>A0A7J5A8Q2_9FLAO</name>
<dbReference type="Pfam" id="PF01546">
    <property type="entry name" value="Peptidase_M20"/>
    <property type="match status" value="1"/>
</dbReference>
<dbReference type="FunFam" id="3.30.70.360:FF:000016">
    <property type="entry name" value="Peptidase family M20/M25/M40"/>
    <property type="match status" value="1"/>
</dbReference>
<evidence type="ECO:0000259" key="4">
    <source>
        <dbReference type="Pfam" id="PF07687"/>
    </source>
</evidence>
<comment type="caution">
    <text evidence="5">The sequence shown here is derived from an EMBL/GenBank/DDBJ whole genome shotgun (WGS) entry which is preliminary data.</text>
</comment>
<dbReference type="InterPro" id="IPR002933">
    <property type="entry name" value="Peptidase_M20"/>
</dbReference>
<sequence>MQNVKEYIAQHKDRFINELIELLKIPSVSADPAYNQDVLNTADAVKDSLEKAGCDNVEICETPGYPIVYGEKIIDPNLPTVLVYGHYDVQPADPIELWDSPAFEPVIKKTDIHPDGAIFARGACDDKGQMYMHVKALEYMTSTGNLPCNVKFMIEGEEEVGSESLAWFVPRNKEKLANDVILISDTGMIANDIPSITTGLRGLSYVEVEVTGPNRDLHSGLYGGAVANPINILTNMIASLHDENNHITIPGFYDKVEELSREERDEMAKAPFSLQEYKDALDIDDVHGEAGYTTNERNSIRPTLDVNGIWGGYTGEGAKTVIASKAYAKISMRLVPGQDWEEITELFKKHFESIAPKSVKVVVTPHHGGQGYVTPIDNIGYQAASKAYQETFGVTPIPQRSGGSIPIVALFEQELKSKTILMGFGLNSDAIHSPNEHFGVWNYLKGIETIPYFYQYFTELSK</sequence>
<gene>
    <name evidence="5" type="ORF">F7018_15780</name>
</gene>
<keyword evidence="2" id="KW-0479">Metal-binding</keyword>
<dbReference type="NCBIfam" id="NF006053">
    <property type="entry name" value="PRK08201.1"/>
    <property type="match status" value="1"/>
</dbReference>
<dbReference type="GO" id="GO:0046872">
    <property type="term" value="F:metal ion binding"/>
    <property type="evidence" value="ECO:0007669"/>
    <property type="project" value="UniProtKB-KW"/>
</dbReference>
<proteinExistence type="predicted"/>
<keyword evidence="6" id="KW-1185">Reference proteome</keyword>
<dbReference type="RefSeq" id="WP_150901064.1">
    <property type="nucleotide sequence ID" value="NZ_WAAU01000030.1"/>
</dbReference>
<dbReference type="SUPFAM" id="SSF53187">
    <property type="entry name" value="Zn-dependent exopeptidases"/>
    <property type="match status" value="1"/>
</dbReference>
<evidence type="ECO:0000313" key="6">
    <source>
        <dbReference type="Proteomes" id="UP000467305"/>
    </source>
</evidence>